<evidence type="ECO:0000313" key="4">
    <source>
        <dbReference type="Proteomes" id="UP000285146"/>
    </source>
</evidence>
<dbReference type="GO" id="GO:0004674">
    <property type="term" value="F:protein serine/threonine kinase activity"/>
    <property type="evidence" value="ECO:0007669"/>
    <property type="project" value="TreeGrafter"/>
</dbReference>
<dbReference type="PANTHER" id="PTHR24359:SF1">
    <property type="entry name" value="INHIBITOR OF NUCLEAR FACTOR KAPPA-B KINASE EPSILON SUBUNIT HOMOLOG 1-RELATED"/>
    <property type="match status" value="1"/>
</dbReference>
<evidence type="ECO:0000313" key="3">
    <source>
        <dbReference type="EMBL" id="ROV94108.1"/>
    </source>
</evidence>
<dbReference type="Pfam" id="PF00069">
    <property type="entry name" value="Pkinase"/>
    <property type="match status" value="1"/>
</dbReference>
<dbReference type="SUPFAM" id="SSF56112">
    <property type="entry name" value="Protein kinase-like (PK-like)"/>
    <property type="match status" value="1"/>
</dbReference>
<feature type="region of interest" description="Disordered" evidence="1">
    <location>
        <begin position="511"/>
        <end position="549"/>
    </location>
</feature>
<dbReference type="GO" id="GO:0005524">
    <property type="term" value="F:ATP binding"/>
    <property type="evidence" value="ECO:0007669"/>
    <property type="project" value="InterPro"/>
</dbReference>
<evidence type="ECO:0000256" key="1">
    <source>
        <dbReference type="SAM" id="MobiDB-lite"/>
    </source>
</evidence>
<organism evidence="3 4">
    <name type="scientific">Cytospora leucostoma</name>
    <dbReference type="NCBI Taxonomy" id="1230097"/>
    <lineage>
        <taxon>Eukaryota</taxon>
        <taxon>Fungi</taxon>
        <taxon>Dikarya</taxon>
        <taxon>Ascomycota</taxon>
        <taxon>Pezizomycotina</taxon>
        <taxon>Sordariomycetes</taxon>
        <taxon>Sordariomycetidae</taxon>
        <taxon>Diaporthales</taxon>
        <taxon>Cytosporaceae</taxon>
        <taxon>Cytospora</taxon>
    </lineage>
</organism>
<dbReference type="AlphaFoldDB" id="A0A423VSZ8"/>
<accession>A0A423VSZ8</accession>
<dbReference type="SMART" id="SM00220">
    <property type="entry name" value="S_TKc"/>
    <property type="match status" value="1"/>
</dbReference>
<dbReference type="STRING" id="1230097.A0A423VSZ8"/>
<dbReference type="Gene3D" id="3.30.200.20">
    <property type="entry name" value="Phosphorylase Kinase, domain 1"/>
    <property type="match status" value="1"/>
</dbReference>
<dbReference type="EMBL" id="LKEB01000077">
    <property type="protein sequence ID" value="ROV94108.1"/>
    <property type="molecule type" value="Genomic_DNA"/>
</dbReference>
<dbReference type="OrthoDB" id="4062651at2759"/>
<evidence type="ECO:0000259" key="2">
    <source>
        <dbReference type="PROSITE" id="PS50011"/>
    </source>
</evidence>
<dbReference type="PROSITE" id="PS50011">
    <property type="entry name" value="PROTEIN_KINASE_DOM"/>
    <property type="match status" value="1"/>
</dbReference>
<protein>
    <recommendedName>
        <fullName evidence="2">Protein kinase domain-containing protein</fullName>
    </recommendedName>
</protein>
<feature type="compositionally biased region" description="Low complexity" evidence="1">
    <location>
        <begin position="522"/>
        <end position="535"/>
    </location>
</feature>
<dbReference type="CDD" id="cd00180">
    <property type="entry name" value="PKc"/>
    <property type="match status" value="1"/>
</dbReference>
<proteinExistence type="predicted"/>
<reference evidence="3 4" key="1">
    <citation type="submission" date="2015-09" db="EMBL/GenBank/DDBJ databases">
        <title>Host preference determinants of Valsa canker pathogens revealed by comparative genomics.</title>
        <authorList>
            <person name="Yin Z."/>
            <person name="Huang L."/>
        </authorList>
    </citation>
    <scope>NUCLEOTIDE SEQUENCE [LARGE SCALE GENOMIC DNA]</scope>
    <source>
        <strain evidence="3 4">SXYLt</strain>
    </source>
</reference>
<dbReference type="InterPro" id="IPR000719">
    <property type="entry name" value="Prot_kinase_dom"/>
</dbReference>
<gene>
    <name evidence="3" type="ORF">VPNG_09346</name>
</gene>
<dbReference type="PANTHER" id="PTHR24359">
    <property type="entry name" value="SERINE/THREONINE-PROTEIN KINASE SBK1"/>
    <property type="match status" value="1"/>
</dbReference>
<dbReference type="InParanoid" id="A0A423VSZ8"/>
<keyword evidence="4" id="KW-1185">Reference proteome</keyword>
<comment type="caution">
    <text evidence="3">The sequence shown here is derived from an EMBL/GenBank/DDBJ whole genome shotgun (WGS) entry which is preliminary data.</text>
</comment>
<feature type="region of interest" description="Disordered" evidence="1">
    <location>
        <begin position="337"/>
        <end position="356"/>
    </location>
</feature>
<dbReference type="InterPro" id="IPR011009">
    <property type="entry name" value="Kinase-like_dom_sf"/>
</dbReference>
<name>A0A423VSZ8_9PEZI</name>
<dbReference type="Gene3D" id="1.10.510.10">
    <property type="entry name" value="Transferase(Phosphotransferase) domain 1"/>
    <property type="match status" value="1"/>
</dbReference>
<feature type="domain" description="Protein kinase" evidence="2">
    <location>
        <begin position="162"/>
        <end position="447"/>
    </location>
</feature>
<sequence length="581" mass="66151">MSTTQMLDISTQILEHFVTSDFPPGWKQDYVPEGCLDQLITRDAIIREFSKDDEPDENIHIPEDLIRFILQSAKKVLATSLWSGVESRQLQRAMKTFRSAGFKDSSLPVKVLDPREAPWSQLKWNSVKFKTFQEMQWKFVVPIFSEDNIKLELENRHILPFKSVEREVKTGGFSEVYEFDGSPANAAIKAIKPPTTTQTETQAKKEWEREEKALEEMRDIRHPHIIEVKAIFTWKGKGNFFMFQWADGGSLRDYYKNNPRPKLTNDFMKEIVNQFVGLAHALDALHNYKKNDKNAGSYRHGDLKPENILRFENGTQMGFLRIADLGLAKHHFDETGLRDKNTSTRHGTPFYEPPEVFRNPKEARSRQYDIWSMGCVILEVLVWLLYGTDALEAFINSMNQSFSNSSPYWALDEQSSTVKVHPYVEACMDFIAKDQECQGSTAISDLLNIVKTKLIVVQLPSPRHTDQIGAGRGTSASNARYTGQFRARATDFLNALRGILEKGEKDNEYWFTGRPRDNLKGPASSTPSTAMASSSNGKTVPTIKAPDNATERGFRHANERQDVSWTSTDLPIVSSRISNFG</sequence>
<dbReference type="Proteomes" id="UP000285146">
    <property type="component" value="Unassembled WGS sequence"/>
</dbReference>